<evidence type="ECO:0000259" key="2">
    <source>
        <dbReference type="PROSITE" id="PS51192"/>
    </source>
</evidence>
<keyword evidence="3" id="KW-0378">Hydrolase</keyword>
<dbReference type="Gene3D" id="3.90.1570.50">
    <property type="match status" value="1"/>
</dbReference>
<sequence length="1011" mass="113120">MSSAARLYGGTDMSEGALERDMVSDMTSLSGGWMEGSSASYDRRLAIDTEQLRAFLEETQPEAAAAFELGNRQSDIRTQFLDRVHRYVTTYGVVDLLRKGMSHSTSTGSFEVFFYGATPSPGNTIAEHRHRANRWSVTRQLHYSQDNSQLALDLALFVNGLPLTTFELKNHQTKQTVEDAVEQYKNSRDAREPLFADGRCLAHFALDEHSVRFCTRLAGDKSWFLPFDKGWEGGAGNPPNPDGYRTAYLWQDILSPTSLSDIIEHYAARLVEKDPKTKKTKRRQIFPRYHQLDSVRALLKDSAANGAGQRYLIQHSAGSGKSNSIAWLALQLVGLGGDDSSVFDAVIVVTDRINLDTQIERTVKSFTQVRSTVKHADKSKDLRQALADGTKIIISTVQKFPVILEDIGHTHRDRRFAVIIDEAHSGQGGKTTHAMSSALGAADDAAEEEETTEDKINKIIESQKLLGNASYYAFTATPKPKTLGYFGRTGADGQKHPFHVYTMKQAIEEGFILDVLKTYQTVDSYYRLVKSVEDDPEFDAKKAAKTLRRYVEGDRAAIQAKASIIVDHLLDHVIRPRKIGGKARTMLVADGVDRTLDYHSAIEERLKQLGSPYRAVVAFAGEHQHGGKNVTEASINGFPSSAIEETFREDPYRILVCADKFQTGYDEPLLHTMYVDKPLSGVRAVQTLSRLNRARPDKRDVAVLDFYNKPEGIQKSFEKWYRTTTLADEIDPNKLHDLRVFLDGTGVYGQEDIDVFVRMFLAKEDRAHLEAFLDQLVLAYRELDSEDQQVEFKGTAKAFVRTYDYLAGILPYRNPEWLKLSILLTFLIPKLPAPIEEDLSRGILETVDLDSYRAEQQTAISISLGDEDAALTVASPTGTGRRAEPEMKPASVIADDFNRAFGNIPWTDKDRILRLIAVEIPAKVREDKQYLNAQKYNDEQNARVEGAAAVQRAILEFVTSDTELFRQFASNPSFNRWLNETVFRQTYDPSAGEEGNPGGPPSSTNDDDSAA</sequence>
<evidence type="ECO:0000313" key="4">
    <source>
        <dbReference type="Proteomes" id="UP001183777"/>
    </source>
</evidence>
<dbReference type="PANTHER" id="PTHR42927">
    <property type="entry name" value="HELICASE SUPERFAMILY 1 AND 2 DOMAIN-CONTAINING PROTEIN"/>
    <property type="match status" value="1"/>
</dbReference>
<keyword evidence="3" id="KW-0255">Endonuclease</keyword>
<evidence type="ECO:0000256" key="1">
    <source>
        <dbReference type="SAM" id="MobiDB-lite"/>
    </source>
</evidence>
<dbReference type="Pfam" id="PF18766">
    <property type="entry name" value="SWI2_SNF2"/>
    <property type="match status" value="1"/>
</dbReference>
<keyword evidence="3" id="KW-0540">Nuclease</keyword>
<dbReference type="Pfam" id="PF22679">
    <property type="entry name" value="T1R_D3-like"/>
    <property type="match status" value="1"/>
</dbReference>
<protein>
    <submittedName>
        <fullName evidence="3">Type I restriction endonuclease</fullName>
    </submittedName>
</protein>
<comment type="caution">
    <text evidence="3">The sequence shown here is derived from an EMBL/GenBank/DDBJ whole genome shotgun (WGS) entry which is preliminary data.</text>
</comment>
<feature type="domain" description="Helicase ATP-binding" evidence="2">
    <location>
        <begin position="302"/>
        <end position="496"/>
    </location>
</feature>
<evidence type="ECO:0000313" key="3">
    <source>
        <dbReference type="EMBL" id="MDT0427866.1"/>
    </source>
</evidence>
<dbReference type="SMART" id="SM00487">
    <property type="entry name" value="DEXDc"/>
    <property type="match status" value="1"/>
</dbReference>
<name>A0ABU2RGY3_9ACTN</name>
<keyword evidence="4" id="KW-1185">Reference proteome</keyword>
<dbReference type="InterPro" id="IPR027417">
    <property type="entry name" value="P-loop_NTPase"/>
</dbReference>
<dbReference type="Pfam" id="PF04313">
    <property type="entry name" value="HSDR_N"/>
    <property type="match status" value="1"/>
</dbReference>
<accession>A0ABU2RGY3</accession>
<dbReference type="SUPFAM" id="SSF52540">
    <property type="entry name" value="P-loop containing nucleoside triphosphate hydrolases"/>
    <property type="match status" value="1"/>
</dbReference>
<dbReference type="Gene3D" id="3.40.50.300">
    <property type="entry name" value="P-loop containing nucleotide triphosphate hydrolases"/>
    <property type="match status" value="2"/>
</dbReference>
<proteinExistence type="predicted"/>
<dbReference type="RefSeq" id="WP_311655975.1">
    <property type="nucleotide sequence ID" value="NZ_JAVREX010000003.1"/>
</dbReference>
<gene>
    <name evidence="3" type="ORF">RM649_09450</name>
</gene>
<feature type="region of interest" description="Disordered" evidence="1">
    <location>
        <begin position="985"/>
        <end position="1011"/>
    </location>
</feature>
<dbReference type="EMBL" id="JAVREX010000003">
    <property type="protein sequence ID" value="MDT0427866.1"/>
    <property type="molecule type" value="Genomic_DNA"/>
</dbReference>
<dbReference type="Proteomes" id="UP001183777">
    <property type="component" value="Unassembled WGS sequence"/>
</dbReference>
<dbReference type="GO" id="GO:0004519">
    <property type="term" value="F:endonuclease activity"/>
    <property type="evidence" value="ECO:0007669"/>
    <property type="project" value="UniProtKB-KW"/>
</dbReference>
<dbReference type="PANTHER" id="PTHR42927:SF1">
    <property type="entry name" value="HELICASE SUPERFAMILY 1 AND 2 DOMAIN-CONTAINING PROTEIN"/>
    <property type="match status" value="1"/>
</dbReference>
<dbReference type="InterPro" id="IPR014001">
    <property type="entry name" value="Helicase_ATP-bd"/>
</dbReference>
<dbReference type="InterPro" id="IPR040980">
    <property type="entry name" value="SWI2_SNF2"/>
</dbReference>
<dbReference type="InterPro" id="IPR055180">
    <property type="entry name" value="HsdR_RecA-like_helicase_dom_2"/>
</dbReference>
<dbReference type="PROSITE" id="PS51192">
    <property type="entry name" value="HELICASE_ATP_BIND_1"/>
    <property type="match status" value="1"/>
</dbReference>
<dbReference type="InterPro" id="IPR007409">
    <property type="entry name" value="Restrct_endonuc_type1_HsdR_N"/>
</dbReference>
<reference evidence="4" key="1">
    <citation type="submission" date="2023-07" db="EMBL/GenBank/DDBJ databases">
        <title>30 novel species of actinomycetes from the DSMZ collection.</title>
        <authorList>
            <person name="Nouioui I."/>
        </authorList>
    </citation>
    <scope>NUCLEOTIDE SEQUENCE [LARGE SCALE GENOMIC DNA]</scope>
    <source>
        <strain evidence="4">DSM 41770</strain>
    </source>
</reference>
<organism evidence="3 4">
    <name type="scientific">Streptomyces salyersiae</name>
    <dbReference type="NCBI Taxonomy" id="3075530"/>
    <lineage>
        <taxon>Bacteria</taxon>
        <taxon>Bacillati</taxon>
        <taxon>Actinomycetota</taxon>
        <taxon>Actinomycetes</taxon>
        <taxon>Kitasatosporales</taxon>
        <taxon>Streptomycetaceae</taxon>
        <taxon>Streptomyces</taxon>
    </lineage>
</organism>